<dbReference type="AlphaFoldDB" id="A0A2I0KME8"/>
<gene>
    <name evidence="2" type="ORF">CRG98_009932</name>
</gene>
<organism evidence="2 3">
    <name type="scientific">Punica granatum</name>
    <name type="common">Pomegranate</name>
    <dbReference type="NCBI Taxonomy" id="22663"/>
    <lineage>
        <taxon>Eukaryota</taxon>
        <taxon>Viridiplantae</taxon>
        <taxon>Streptophyta</taxon>
        <taxon>Embryophyta</taxon>
        <taxon>Tracheophyta</taxon>
        <taxon>Spermatophyta</taxon>
        <taxon>Magnoliopsida</taxon>
        <taxon>eudicotyledons</taxon>
        <taxon>Gunneridae</taxon>
        <taxon>Pentapetalae</taxon>
        <taxon>rosids</taxon>
        <taxon>malvids</taxon>
        <taxon>Myrtales</taxon>
        <taxon>Lythraceae</taxon>
        <taxon>Punica</taxon>
    </lineage>
</organism>
<evidence type="ECO:0008006" key="4">
    <source>
        <dbReference type="Google" id="ProtNLM"/>
    </source>
</evidence>
<dbReference type="Proteomes" id="UP000233551">
    <property type="component" value="Unassembled WGS sequence"/>
</dbReference>
<comment type="caution">
    <text evidence="2">The sequence shown here is derived from an EMBL/GenBank/DDBJ whole genome shotgun (WGS) entry which is preliminary data.</text>
</comment>
<name>A0A2I0KME8_PUNGR</name>
<evidence type="ECO:0000313" key="2">
    <source>
        <dbReference type="EMBL" id="PKI69661.1"/>
    </source>
</evidence>
<evidence type="ECO:0000313" key="3">
    <source>
        <dbReference type="Proteomes" id="UP000233551"/>
    </source>
</evidence>
<evidence type="ECO:0000256" key="1">
    <source>
        <dbReference type="SAM" id="MobiDB-lite"/>
    </source>
</evidence>
<keyword evidence="3" id="KW-1185">Reference proteome</keyword>
<proteinExistence type="predicted"/>
<sequence length="178" mass="20348">MLQYWDYEEFIIQTFQDSLTGSVLDWFMTLKSVDIPIWTDLSQKFLDQYRFCAKTPPTILDLSMMEIKEERTFEAYAADWQGKAAKHIPQLLSDNKVDQSWEKFDMGIKLGRIEGLANKKEGEASKKHAAGTSRKGKDATVTAVNPGRQALQQFSMSYTPTPPASQAYAHLVHYIQPY</sequence>
<accession>A0A2I0KME8</accession>
<reference evidence="2 3" key="1">
    <citation type="submission" date="2017-11" db="EMBL/GenBank/DDBJ databases">
        <title>De-novo sequencing of pomegranate (Punica granatum L.) genome.</title>
        <authorList>
            <person name="Akparov Z."/>
            <person name="Amiraslanov A."/>
            <person name="Hajiyeva S."/>
            <person name="Abbasov M."/>
            <person name="Kaur K."/>
            <person name="Hamwieh A."/>
            <person name="Solovyev V."/>
            <person name="Salamov A."/>
            <person name="Braich B."/>
            <person name="Kosarev P."/>
            <person name="Mahmoud A."/>
            <person name="Hajiyev E."/>
            <person name="Babayeva S."/>
            <person name="Izzatullayeva V."/>
            <person name="Mammadov A."/>
            <person name="Mammadov A."/>
            <person name="Sharifova S."/>
            <person name="Ojaghi J."/>
            <person name="Eynullazada K."/>
            <person name="Bayramov B."/>
            <person name="Abdulazimova A."/>
            <person name="Shahmuradov I."/>
        </authorList>
    </citation>
    <scope>NUCLEOTIDE SEQUENCE [LARGE SCALE GENOMIC DNA]</scope>
    <source>
        <strain evidence="3">cv. AG2017</strain>
        <tissue evidence="2">Leaf</tissue>
    </source>
</reference>
<dbReference type="EMBL" id="PGOL01000484">
    <property type="protein sequence ID" value="PKI69661.1"/>
    <property type="molecule type" value="Genomic_DNA"/>
</dbReference>
<feature type="region of interest" description="Disordered" evidence="1">
    <location>
        <begin position="120"/>
        <end position="140"/>
    </location>
</feature>
<protein>
    <recommendedName>
        <fullName evidence="4">Retrotransposon gag domain-containing protein</fullName>
    </recommendedName>
</protein>